<dbReference type="HOGENOM" id="CLU_257999_0_0_3"/>
<dbReference type="PROSITE" id="PS00080">
    <property type="entry name" value="MULTICOPPER_OXIDASE2"/>
    <property type="match status" value="1"/>
</dbReference>
<dbReference type="InterPro" id="IPR011706">
    <property type="entry name" value="Cu-oxidase_C"/>
</dbReference>
<dbReference type="InterPro" id="IPR001343">
    <property type="entry name" value="Hemolysn_Ca-bd"/>
</dbReference>
<evidence type="ECO:0000256" key="2">
    <source>
        <dbReference type="ARBA" id="ARBA00023002"/>
    </source>
</evidence>
<gene>
    <name evidence="6" type="ordered locus">Tery_5023</name>
</gene>
<feature type="compositionally biased region" description="Basic and acidic residues" evidence="3">
    <location>
        <begin position="1204"/>
        <end position="1213"/>
    </location>
</feature>
<keyword evidence="1" id="KW-0479">Metal-binding</keyword>
<feature type="compositionally biased region" description="Basic and acidic residues" evidence="3">
    <location>
        <begin position="1045"/>
        <end position="1064"/>
    </location>
</feature>
<protein>
    <submittedName>
        <fullName evidence="6">Multicopper oxidase, type 2</fullName>
    </submittedName>
</protein>
<dbReference type="eggNOG" id="COG2931">
    <property type="taxonomic scope" value="Bacteria"/>
</dbReference>
<dbReference type="PROSITE" id="PS00330">
    <property type="entry name" value="HEMOLYSIN_CALCIUM"/>
    <property type="match status" value="1"/>
</dbReference>
<dbReference type="OrthoDB" id="9757546at2"/>
<dbReference type="InterPro" id="IPR008972">
    <property type="entry name" value="Cupredoxin"/>
</dbReference>
<evidence type="ECO:0000259" key="5">
    <source>
        <dbReference type="Pfam" id="PF07732"/>
    </source>
</evidence>
<dbReference type="eggNOG" id="COG2132">
    <property type="taxonomic scope" value="Bacteria"/>
</dbReference>
<dbReference type="Pfam" id="PF07731">
    <property type="entry name" value="Cu-oxidase_2"/>
    <property type="match status" value="1"/>
</dbReference>
<dbReference type="SUPFAM" id="SSF51120">
    <property type="entry name" value="beta-Roll"/>
    <property type="match status" value="1"/>
</dbReference>
<dbReference type="InterPro" id="IPR018511">
    <property type="entry name" value="Hemolysin-typ_Ca-bd_CS"/>
</dbReference>
<organism evidence="6">
    <name type="scientific">Trichodesmium erythraeum (strain IMS101)</name>
    <dbReference type="NCBI Taxonomy" id="203124"/>
    <lineage>
        <taxon>Bacteria</taxon>
        <taxon>Bacillati</taxon>
        <taxon>Cyanobacteriota</taxon>
        <taxon>Cyanophyceae</taxon>
        <taxon>Oscillatoriophycideae</taxon>
        <taxon>Oscillatoriales</taxon>
        <taxon>Microcoleaceae</taxon>
        <taxon>Trichodesmium</taxon>
    </lineage>
</organism>
<evidence type="ECO:0000259" key="4">
    <source>
        <dbReference type="Pfam" id="PF07731"/>
    </source>
</evidence>
<dbReference type="PANTHER" id="PTHR11709:SF2">
    <property type="entry name" value="MULTICOPPER OXIDASE LPR1"/>
    <property type="match status" value="1"/>
</dbReference>
<dbReference type="GO" id="GO:0005509">
    <property type="term" value="F:calcium ion binding"/>
    <property type="evidence" value="ECO:0007669"/>
    <property type="project" value="InterPro"/>
</dbReference>
<dbReference type="PRINTS" id="PR00313">
    <property type="entry name" value="CABNDNGRPT"/>
</dbReference>
<evidence type="ECO:0000256" key="1">
    <source>
        <dbReference type="ARBA" id="ARBA00022723"/>
    </source>
</evidence>
<feature type="domain" description="Plastocyanin-like" evidence="4">
    <location>
        <begin position="591"/>
        <end position="725"/>
    </location>
</feature>
<dbReference type="InterPro" id="IPR045087">
    <property type="entry name" value="Cu-oxidase_fam"/>
</dbReference>
<dbReference type="STRING" id="203124.Tery_5023"/>
<dbReference type="EMBL" id="CP000393">
    <property type="protein sequence ID" value="ABG53935.1"/>
    <property type="molecule type" value="Genomic_DNA"/>
</dbReference>
<dbReference type="Gene3D" id="2.60.40.420">
    <property type="entry name" value="Cupredoxins - blue copper proteins"/>
    <property type="match status" value="3"/>
</dbReference>
<keyword evidence="2" id="KW-0560">Oxidoreductase</keyword>
<dbReference type="KEGG" id="ter:Tery_5023"/>
<dbReference type="CDD" id="cd13853">
    <property type="entry name" value="CuRO_1_Tth-MCO_like"/>
    <property type="match status" value="1"/>
</dbReference>
<dbReference type="Pfam" id="PF00353">
    <property type="entry name" value="HemolysinCabind"/>
    <property type="match status" value="2"/>
</dbReference>
<feature type="region of interest" description="Disordered" evidence="3">
    <location>
        <begin position="1072"/>
        <end position="1091"/>
    </location>
</feature>
<evidence type="ECO:0000313" key="6">
    <source>
        <dbReference type="EMBL" id="ABG53935.1"/>
    </source>
</evidence>
<dbReference type="Gene3D" id="2.150.10.10">
    <property type="entry name" value="Serralysin-like metalloprotease, C-terminal"/>
    <property type="match status" value="2"/>
</dbReference>
<dbReference type="InterPro" id="IPR011049">
    <property type="entry name" value="Serralysin-like_metalloprot_C"/>
</dbReference>
<sequence>MADIALRDAKTIGQENFESWSKGFNPDNYLDVLPHPDKVVPFYNPIEEWQNNPEASTGDYFSSWGPNEVLEAQISMEEVDQLEVPGLGILRSGDGRVPWLPSPIDGEPSYTPYEALRVYQGKGPDGTALDPRIPGPLFITEPGDKVKLTLTNNLTKIEEAGNHAANVFSNIHTHGFHTSPRGRADNVLHLIDSGETFEYDIQVPTDQTLGMSWYHPHFHGQTNTQLAAGLVGVMQVNPRFDEPDLNKWDPSSENFYLMTLNTFGLQQVDRKGSPDDPLNQNPNISLPAGTPIEIQGFTDNGDPIYELSDAPFIGYNALPDLYDPERPLGRNEDGTNNPNLFEYGGGVLEAPAENVIHTINGQYNPTLELKTGELQTFSLLNADVNSHHILQLYKEGIDDDGNVILTLQEMTYVGLDGDSFPGRATEKIRRTMEDSPIFQPGQRITIDHSFEEPGKYYLLSNGTPEIVGEDSPELIQTMTNKLKEGQKSQGFDDGHYTWGPQVLMTFDVTGLENEASPIPEAYDSLATRVEALIERVDSAENGIGVQRERTYIWSANIGGAIAEGNAPDDLEVKTFEGTYRINGGYFAGGNETPLTMPMLGTAEIWNVFNISGLKEESFTPDLPLLEWHPFHIHQNPFTVLDINGKRLADLNNTYLPYIEGDTIALPPTYQDGTVTDTNPYGVAETDGDASLVRIYMQFKDYDGSFVNHCHILFHEDAGMMAVVRVILNTNDTWLGLSNEEGDADGTSIELLRGSGITGPSLNLRPFGSNFTGGVDINIDDVNSLLPFNGNNVTDNVTDVVAMEIEGDHTIRVFDGRSLFNLQEQGITDVDGDNTSLQITQFNPFQGVNNIEGEKGSVATGDINGNNFADIVTGIVTEDGVSIEIYDGGDFQLLTRILVDGLTSNEDDLENNLNIAVGDANGDNFDDIYITNKGKLTILNGIDIEKKIKLDENIDGSDVVVIDAVSPYENYTGEIEITSGYLLQRPEPEDDIVPTSDFDLSKEAFNTTVQTNSANITTLAVDKEQLAESEEQVKVWTYTGGGHHGHGGDDGKHGEGKHSDDDMKTMDDMEMSQAGDSEMEMNDEAKEGKSAPPIRLDAEFTPESDIKNLSGTFADVPGHQRGEPVLFVQNKEGIREILQLRDGNLLAENKIGTTGNNLINGDNNGDNIYGLEGDDTLNGNFGNDLLYGFRGIDSLNGGAGNDSFRGGKDEDTLRGGEGSDVLNGEEGNDILIGGEGSDIFVFDTDEIFDPEILGIDSITDFNASKDLIELGAMSFTKFETTEDIQKNFAVVSSNSDAATSEGLIVYSSQSGNLYYNTDGTAPGFGSGGQFATLEGNSDLAAKNFILG</sequence>
<proteinExistence type="predicted"/>
<evidence type="ECO:0000256" key="3">
    <source>
        <dbReference type="SAM" id="MobiDB-lite"/>
    </source>
</evidence>
<dbReference type="GO" id="GO:0005507">
    <property type="term" value="F:copper ion binding"/>
    <property type="evidence" value="ECO:0007669"/>
    <property type="project" value="InterPro"/>
</dbReference>
<dbReference type="SUPFAM" id="SSF49503">
    <property type="entry name" value="Cupredoxins"/>
    <property type="match status" value="3"/>
</dbReference>
<dbReference type="PANTHER" id="PTHR11709">
    <property type="entry name" value="MULTI-COPPER OXIDASE"/>
    <property type="match status" value="1"/>
</dbReference>
<accession>Q10UY9</accession>
<reference evidence="6" key="1">
    <citation type="submission" date="2006-06" db="EMBL/GenBank/DDBJ databases">
        <title>Complete sequence of Trichodesmium erythraeum IMS101.</title>
        <authorList>
            <consortium name="US DOE Joint Genome Institute"/>
            <person name="Copeland A."/>
            <person name="Lucas S."/>
            <person name="Lapidus A."/>
            <person name="Barry K."/>
            <person name="Detter J.C."/>
            <person name="Glavina del Rio T."/>
            <person name="Hammon N."/>
            <person name="Israni S."/>
            <person name="Dalin E."/>
            <person name="Tice H."/>
            <person name="Pitluck S."/>
            <person name="Kiss H."/>
            <person name="Munk A.C."/>
            <person name="Brettin T."/>
            <person name="Bruce D."/>
            <person name="Han C."/>
            <person name="Tapia R."/>
            <person name="Gilna P."/>
            <person name="Schmutz J."/>
            <person name="Larimer F."/>
            <person name="Land M."/>
            <person name="Hauser L."/>
            <person name="Kyrpides N."/>
            <person name="Kim E."/>
            <person name="Richardson P."/>
        </authorList>
    </citation>
    <scope>NUCLEOTIDE SEQUENCE [LARGE SCALE GENOMIC DNA]</scope>
    <source>
        <strain evidence="6">IMS101</strain>
    </source>
</reference>
<dbReference type="InterPro" id="IPR011707">
    <property type="entry name" value="Cu-oxidase-like_N"/>
</dbReference>
<feature type="region of interest" description="Disordered" evidence="3">
    <location>
        <begin position="1200"/>
        <end position="1226"/>
    </location>
</feature>
<dbReference type="InterPro" id="IPR002355">
    <property type="entry name" value="Cu_oxidase_Cu_BS"/>
</dbReference>
<feature type="region of interest" description="Disordered" evidence="3">
    <location>
        <begin position="1037"/>
        <end position="1064"/>
    </location>
</feature>
<name>Q10UY9_TRIEI</name>
<feature type="domain" description="Plastocyanin-like" evidence="5">
    <location>
        <begin position="128"/>
        <end position="239"/>
    </location>
</feature>
<dbReference type="RefSeq" id="WP_011614229.1">
    <property type="nucleotide sequence ID" value="NC_008312.1"/>
</dbReference>
<dbReference type="GO" id="GO:0016491">
    <property type="term" value="F:oxidoreductase activity"/>
    <property type="evidence" value="ECO:0007669"/>
    <property type="project" value="UniProtKB-KW"/>
</dbReference>
<dbReference type="Pfam" id="PF07732">
    <property type="entry name" value="Cu-oxidase_3"/>
    <property type="match status" value="1"/>
</dbReference>